<dbReference type="SMART" id="SM00356">
    <property type="entry name" value="ZnF_C3H1"/>
    <property type="match status" value="1"/>
</dbReference>
<dbReference type="CDD" id="cd16539">
    <property type="entry name" value="RING-HC_RNF113A_B"/>
    <property type="match status" value="1"/>
</dbReference>
<evidence type="ECO:0000256" key="5">
    <source>
        <dbReference type="ARBA" id="ARBA00022771"/>
    </source>
</evidence>
<dbReference type="SUPFAM" id="SSF57850">
    <property type="entry name" value="RING/U-box"/>
    <property type="match status" value="1"/>
</dbReference>
<dbReference type="AlphaFoldDB" id="A0A395HQX2"/>
<evidence type="ECO:0000256" key="8">
    <source>
        <dbReference type="RuleBase" id="RU367110"/>
    </source>
</evidence>
<keyword evidence="4 7" id="KW-0479">Metal-binding</keyword>
<dbReference type="Proteomes" id="UP000248961">
    <property type="component" value="Unassembled WGS sequence"/>
</dbReference>
<dbReference type="Gene3D" id="3.30.40.10">
    <property type="entry name" value="Zinc/RING finger domain, C3HC4 (zinc finger)"/>
    <property type="match status" value="1"/>
</dbReference>
<evidence type="ECO:0000313" key="13">
    <source>
        <dbReference type="Proteomes" id="UP000248961"/>
    </source>
</evidence>
<dbReference type="InterPro" id="IPR000571">
    <property type="entry name" value="Znf_CCCH"/>
</dbReference>
<dbReference type="GO" id="GO:0034247">
    <property type="term" value="P:snoRNA splicing"/>
    <property type="evidence" value="ECO:0007669"/>
    <property type="project" value="TreeGrafter"/>
</dbReference>
<feature type="zinc finger region" description="C3H1-type" evidence="7">
    <location>
        <begin position="171"/>
        <end position="199"/>
    </location>
</feature>
<keyword evidence="13" id="KW-1185">Reference proteome</keyword>
<keyword evidence="8" id="KW-0539">Nucleus</keyword>
<evidence type="ECO:0000256" key="4">
    <source>
        <dbReference type="ARBA" id="ARBA00022723"/>
    </source>
</evidence>
<name>A0A395HQX2_ASPHC</name>
<feature type="domain" description="RING-type" evidence="10">
    <location>
        <begin position="257"/>
        <end position="294"/>
    </location>
</feature>
<accession>A0A395HQX2</accession>
<dbReference type="GO" id="GO:0005684">
    <property type="term" value="C:U2-type spliceosomal complex"/>
    <property type="evidence" value="ECO:0007669"/>
    <property type="project" value="TreeGrafter"/>
</dbReference>
<comment type="function">
    <text evidence="1 8">Involved in pre-mRNA splicing.</text>
</comment>
<comment type="subunit">
    <text evidence="3 8">Associated with the spliceosome.</text>
</comment>
<dbReference type="PROSITE" id="PS50103">
    <property type="entry name" value="ZF_C3H1"/>
    <property type="match status" value="1"/>
</dbReference>
<evidence type="ECO:0000313" key="12">
    <source>
        <dbReference type="EMBL" id="RAL10150.1"/>
    </source>
</evidence>
<evidence type="ECO:0000256" key="7">
    <source>
        <dbReference type="PROSITE-ProRule" id="PRU00723"/>
    </source>
</evidence>
<dbReference type="PANTHER" id="PTHR12930:SF0">
    <property type="entry name" value="RING FINGER PROTEIN 113B"/>
    <property type="match status" value="1"/>
</dbReference>
<dbReference type="GeneID" id="37199854"/>
<dbReference type="PANTHER" id="PTHR12930">
    <property type="entry name" value="ZINC FINGER PROTEIN 183"/>
    <property type="match status" value="1"/>
</dbReference>
<comment type="subcellular location">
    <subcellularLocation>
        <location evidence="8">Nucleus</location>
    </subcellularLocation>
</comment>
<evidence type="ECO:0000256" key="6">
    <source>
        <dbReference type="ARBA" id="ARBA00022833"/>
    </source>
</evidence>
<dbReference type="Gene3D" id="4.10.1000.10">
    <property type="entry name" value="Zinc finger, CCCH-type"/>
    <property type="match status" value="1"/>
</dbReference>
<dbReference type="SMART" id="SM00184">
    <property type="entry name" value="RING"/>
    <property type="match status" value="1"/>
</dbReference>
<dbReference type="GO" id="GO:0003677">
    <property type="term" value="F:DNA binding"/>
    <property type="evidence" value="ECO:0007669"/>
    <property type="project" value="UniProtKB-UniRule"/>
</dbReference>
<dbReference type="Pfam" id="PF13923">
    <property type="entry name" value="zf-C3HC4_2"/>
    <property type="match status" value="1"/>
</dbReference>
<dbReference type="InterPro" id="IPR036855">
    <property type="entry name" value="Znf_CCCH_sf"/>
</dbReference>
<feature type="compositionally biased region" description="Acidic residues" evidence="9">
    <location>
        <begin position="328"/>
        <end position="339"/>
    </location>
</feature>
<dbReference type="RefSeq" id="XP_025549304.1">
    <property type="nucleotide sequence ID" value="XM_025695565.1"/>
</dbReference>
<sequence>MTEPQDPSTAAAPAAPLFKKRGAKAQNNLRKKRAATPPDTSSSDSDLSSDEANIKRRKKNAGAVTASSSSGLRHAPTSTTSQPSSTPALLPDTNDATKQSNWYDEDATLSTSNLLGKTRHAAANPTDTPDGTYKGLAHQTTFIKKNPDAPTRKAVGPVRAPTNVRMTTFTDYSPDVCKDYKLTGWCGFGDNCKFLHDRSDYKAGWELDKEWETVTKGRKVVGTVVSDRARADGSGARGGVDGGDDEDAELEDIPFACIICQGPYQDPVITKCGHYFCEACALKRYRKDPSCAACGAATNGVFNSSKKLKRLLERKAEKQALRRKEAEENGEVLSEDEEE</sequence>
<dbReference type="InterPro" id="IPR013083">
    <property type="entry name" value="Znf_RING/FYVE/PHD"/>
</dbReference>
<feature type="region of interest" description="Disordered" evidence="9">
    <location>
        <begin position="1"/>
        <end position="101"/>
    </location>
</feature>
<keyword evidence="6 7" id="KW-0862">Zinc</keyword>
<evidence type="ECO:0000256" key="2">
    <source>
        <dbReference type="ARBA" id="ARBA00009161"/>
    </source>
</evidence>
<organism evidence="12 13">
    <name type="scientific">Aspergillus homomorphus (strain CBS 101889)</name>
    <dbReference type="NCBI Taxonomy" id="1450537"/>
    <lineage>
        <taxon>Eukaryota</taxon>
        <taxon>Fungi</taxon>
        <taxon>Dikarya</taxon>
        <taxon>Ascomycota</taxon>
        <taxon>Pezizomycotina</taxon>
        <taxon>Eurotiomycetes</taxon>
        <taxon>Eurotiomycetidae</taxon>
        <taxon>Eurotiales</taxon>
        <taxon>Aspergillaceae</taxon>
        <taxon>Aspergillus</taxon>
        <taxon>Aspergillus subgen. Circumdati</taxon>
    </lineage>
</organism>
<dbReference type="SUPFAM" id="SSF90229">
    <property type="entry name" value="CCCH zinc finger"/>
    <property type="match status" value="1"/>
</dbReference>
<keyword evidence="5 7" id="KW-0863">Zinc-finger</keyword>
<dbReference type="InterPro" id="IPR039971">
    <property type="entry name" value="CWC24-like"/>
</dbReference>
<dbReference type="GO" id="GO:0006397">
    <property type="term" value="P:mRNA processing"/>
    <property type="evidence" value="ECO:0007669"/>
    <property type="project" value="UniProtKB-KW"/>
</dbReference>
<evidence type="ECO:0000259" key="11">
    <source>
        <dbReference type="PROSITE" id="PS50103"/>
    </source>
</evidence>
<dbReference type="STRING" id="1450537.A0A395HQX2"/>
<evidence type="ECO:0000256" key="3">
    <source>
        <dbReference type="ARBA" id="ARBA00011524"/>
    </source>
</evidence>
<dbReference type="EMBL" id="KZ824297">
    <property type="protein sequence ID" value="RAL10150.1"/>
    <property type="molecule type" value="Genomic_DNA"/>
</dbReference>
<comment type="similarity">
    <text evidence="2 8">Belongs to the CWC24 family.</text>
</comment>
<feature type="compositionally biased region" description="Basic residues" evidence="9">
    <location>
        <begin position="18"/>
        <end position="34"/>
    </location>
</feature>
<keyword evidence="8" id="KW-0238">DNA-binding</keyword>
<evidence type="ECO:0000259" key="10">
    <source>
        <dbReference type="PROSITE" id="PS50089"/>
    </source>
</evidence>
<keyword evidence="8" id="KW-0508">mRNA splicing</keyword>
<dbReference type="Pfam" id="PF00642">
    <property type="entry name" value="zf-CCCH"/>
    <property type="match status" value="1"/>
</dbReference>
<dbReference type="PROSITE" id="PS50089">
    <property type="entry name" value="ZF_RING_2"/>
    <property type="match status" value="1"/>
</dbReference>
<dbReference type="InterPro" id="IPR017907">
    <property type="entry name" value="Znf_RING_CS"/>
</dbReference>
<keyword evidence="8" id="KW-0747">Spliceosome</keyword>
<evidence type="ECO:0000256" key="1">
    <source>
        <dbReference type="ARBA" id="ARBA00003777"/>
    </source>
</evidence>
<dbReference type="GO" id="GO:0008270">
    <property type="term" value="F:zinc ion binding"/>
    <property type="evidence" value="ECO:0007669"/>
    <property type="project" value="UniProtKB-KW"/>
</dbReference>
<gene>
    <name evidence="12" type="ORF">BO97DRAFT_407080</name>
</gene>
<feature type="compositionally biased region" description="Low complexity" evidence="9">
    <location>
        <begin position="75"/>
        <end position="91"/>
    </location>
</feature>
<dbReference type="InterPro" id="IPR001841">
    <property type="entry name" value="Znf_RING"/>
</dbReference>
<dbReference type="OrthoDB" id="25761at2759"/>
<reference evidence="12 13" key="1">
    <citation type="submission" date="2018-02" db="EMBL/GenBank/DDBJ databases">
        <title>The genomes of Aspergillus section Nigri reveals drivers in fungal speciation.</title>
        <authorList>
            <consortium name="DOE Joint Genome Institute"/>
            <person name="Vesth T.C."/>
            <person name="Nybo J."/>
            <person name="Theobald S."/>
            <person name="Brandl J."/>
            <person name="Frisvad J.C."/>
            <person name="Nielsen K.F."/>
            <person name="Lyhne E.K."/>
            <person name="Kogle M.E."/>
            <person name="Kuo A."/>
            <person name="Riley R."/>
            <person name="Clum A."/>
            <person name="Nolan M."/>
            <person name="Lipzen A."/>
            <person name="Salamov A."/>
            <person name="Henrissat B."/>
            <person name="Wiebenga A."/>
            <person name="De vries R.P."/>
            <person name="Grigoriev I.V."/>
            <person name="Mortensen U.H."/>
            <person name="Andersen M.R."/>
            <person name="Baker S.E."/>
        </authorList>
    </citation>
    <scope>NUCLEOTIDE SEQUENCE [LARGE SCALE GENOMIC DNA]</scope>
    <source>
        <strain evidence="12 13">CBS 101889</strain>
    </source>
</reference>
<keyword evidence="8" id="KW-0507">mRNA processing</keyword>
<dbReference type="PROSITE" id="PS00518">
    <property type="entry name" value="ZF_RING_1"/>
    <property type="match status" value="1"/>
</dbReference>
<dbReference type="FunFam" id="3.30.40.10:FF:000045">
    <property type="entry name" value="RING finger protein 113A"/>
    <property type="match status" value="1"/>
</dbReference>
<feature type="region of interest" description="Disordered" evidence="9">
    <location>
        <begin position="319"/>
        <end position="339"/>
    </location>
</feature>
<evidence type="ECO:0000256" key="9">
    <source>
        <dbReference type="SAM" id="MobiDB-lite"/>
    </source>
</evidence>
<feature type="domain" description="C3H1-type" evidence="11">
    <location>
        <begin position="171"/>
        <end position="199"/>
    </location>
</feature>
<dbReference type="VEuPathDB" id="FungiDB:BO97DRAFT_407080"/>
<protein>
    <recommendedName>
        <fullName evidence="8">Pre-mRNA-splicing factor CWC24</fullName>
    </recommendedName>
</protein>
<proteinExistence type="inferred from homology"/>